<gene>
    <name evidence="1" type="ORF">METZ01_LOCUS17</name>
</gene>
<name>A0A381N0K1_9ZZZZ</name>
<protein>
    <submittedName>
        <fullName evidence="1">Uncharacterized protein</fullName>
    </submittedName>
</protein>
<dbReference type="EMBL" id="UINC01000001">
    <property type="protein sequence ID" value="SUZ47163.1"/>
    <property type="molecule type" value="Genomic_DNA"/>
</dbReference>
<reference evidence="1" key="1">
    <citation type="submission" date="2018-05" db="EMBL/GenBank/DDBJ databases">
        <authorList>
            <person name="Lanie J.A."/>
            <person name="Ng W.-L."/>
            <person name="Kazmierczak K.M."/>
            <person name="Andrzejewski T.M."/>
            <person name="Davidsen T.M."/>
            <person name="Wayne K.J."/>
            <person name="Tettelin H."/>
            <person name="Glass J.I."/>
            <person name="Rusch D."/>
            <person name="Podicherti R."/>
            <person name="Tsui H.-C.T."/>
            <person name="Winkler M.E."/>
        </authorList>
    </citation>
    <scope>NUCLEOTIDE SEQUENCE</scope>
</reference>
<evidence type="ECO:0000313" key="1">
    <source>
        <dbReference type="EMBL" id="SUZ47163.1"/>
    </source>
</evidence>
<accession>A0A381N0K1</accession>
<dbReference type="AlphaFoldDB" id="A0A381N0K1"/>
<sequence length="34" mass="4078">MKMVMELQPVIGVMRNRYPSGSRILHIRKPRQRV</sequence>
<proteinExistence type="predicted"/>
<organism evidence="1">
    <name type="scientific">marine metagenome</name>
    <dbReference type="NCBI Taxonomy" id="408172"/>
    <lineage>
        <taxon>unclassified sequences</taxon>
        <taxon>metagenomes</taxon>
        <taxon>ecological metagenomes</taxon>
    </lineage>
</organism>